<dbReference type="Proteomes" id="UP000196027">
    <property type="component" value="Chromosome"/>
</dbReference>
<keyword evidence="10" id="KW-0067">ATP-binding</keyword>
<dbReference type="SMART" id="SM00448">
    <property type="entry name" value="REC"/>
    <property type="match status" value="2"/>
</dbReference>
<evidence type="ECO:0000256" key="17">
    <source>
        <dbReference type="PROSITE-ProRule" id="PRU00169"/>
    </source>
</evidence>
<comment type="catalytic activity">
    <reaction evidence="1">
        <text>ATP + protein L-histidine = ADP + protein N-phospho-L-histidine.</text>
        <dbReference type="EC" id="2.7.13.3"/>
    </reaction>
</comment>
<dbReference type="InterPro" id="IPR008207">
    <property type="entry name" value="Sig_transdc_His_kin_Hpt_dom"/>
</dbReference>
<dbReference type="SMART" id="SM00086">
    <property type="entry name" value="PAC"/>
    <property type="match status" value="3"/>
</dbReference>
<dbReference type="CDD" id="cd00082">
    <property type="entry name" value="HisKA"/>
    <property type="match status" value="1"/>
</dbReference>
<dbReference type="CDD" id="cd17546">
    <property type="entry name" value="REC_hyHK_CKI1_RcsC-like"/>
    <property type="match status" value="2"/>
</dbReference>
<dbReference type="Pfam" id="PF00512">
    <property type="entry name" value="HisKA"/>
    <property type="match status" value="1"/>
</dbReference>
<feature type="domain" description="Response regulatory" evidence="20">
    <location>
        <begin position="1013"/>
        <end position="1137"/>
    </location>
</feature>
<dbReference type="SMART" id="SM00091">
    <property type="entry name" value="PAS"/>
    <property type="match status" value="3"/>
</dbReference>
<sequence>MERSLLVGLGLILILLLVLWGHAYYKTVQEYDNQIHAELNDRLAILESSLDGLKRDIFFLSTVPPIQGIQRAVQGHGYDSEGKSTLVQWKSRLQEIFRNYIQAHPNVFQVRYIGVESKGRELVRVERRGGSILAIAEANLQEKGQRPYFQSAINLNQEEVYISEVNLNRELGAVEVPHKPTIRIATPIYNVEGQVVGVVVINYLASDLLLSLSADLPERWQFYLLNSAGDFLVHPNRPGFAFEVKKPERWEDEFFLGDSVFRSPLINVTTLNNDRFWMGIEQWVIPPGYPRRTLTLSIVVPSDVPIWSSLLTFLNNALVLLVIFTISYLFQKNVRQAQSSRVEQARLAAIVQSSTDAILGLDAAGKIAQWNPRAEELLDIQYIIKKGVSHLFIDENSQAAFANGIAQAKDGTPVADMRCELRNREQVSAAVVLSINPIFDSSSTLVGLAITIRDISQQLSAERQVRELNCSLEQQVEARTHELRQVSTLQAAILNSAGMAIIATDSQGTITLFNPTAEKMLGYEAAELLHKKTPALFHLEAEVAARAQEFSRELGVPLSPGFEVFVIKTKMDRENTHEWSYVRKDGSVFQVNLTVTALKDQQRRVVGYLGVALDISSQVLDRRNLTSVRDHLLKAAEVAQLGIWSWNLETDELIWNEQMLLIYQVPSEVRKTRLYYNYWLQRVHPEDVDKTVEKLNQALAGTGNYDPVFRISRPNGEIRYVKAAAVVERNEQGDPVMVLGINQDITEQRQYEAELKQARELADKANRSKSEFLANMSHEIRTPMNAVIGMLQLAERTRLDPQQADYIKKAGSAARSLLSIINDILDFSKIEAGKLTLDPQANELDEILRDISVIVSSNIGNKDIEVLFDIQNVVPAWVRLDGMRLKQVLINLTGNAVKFTEEGEVIIGVKLVSRNADDVVLQFEVRDTGIGIAEDKLARIFEGFAQAEASTARQFGGTGLGLAISKRLVEMMGGKITVESELHRGSTFMFTLPCVAVDGPDHRAPVSVPVDIRALIVDDNSAAREIMSSIVESFGWSFEAAESGEQALQILVEAAGDDESFDIVLMDWSMPGLDGWETSEAIRNQVPAARLPMIVMVTAHGREAMEHRNQNLPNVIDDFLVKPLTASMVLDSVADALVFKNKTRGEGKSGNHHGNTESLESHTELVTDLPIRAAADCRLQSVRILLVEDNLTNQQVASELLQSEGASVDVAVDGAVAVEKLRGPDAEYDLVLMDVQMPGMDGYTATRHIRNELKLNALPIVAMTANALPSDRKAALDSGMNDHIGKPFDLDQLVAVIGYYVELGGPTVNQEMPKNEVADPEGDYQLLSVLNKSGALGRMAGNERIYQRAVVAFLKEVERIRDGLEQQAAMEREQAEIIVHSLKGMSAAIGGERVSAIALSLEEKLKTMPLDAAELTTLKQTLLDELAVLCDLLQAPLAADSSHQEMS</sequence>
<evidence type="ECO:0000256" key="4">
    <source>
        <dbReference type="ARBA" id="ARBA00022475"/>
    </source>
</evidence>
<dbReference type="Pfam" id="PF08447">
    <property type="entry name" value="PAS_3"/>
    <property type="match status" value="1"/>
</dbReference>
<dbReference type="InterPro" id="IPR029151">
    <property type="entry name" value="Sensor-like_sf"/>
</dbReference>
<organism evidence="24 25">
    <name type="scientific">Oleiphilus messinensis</name>
    <dbReference type="NCBI Taxonomy" id="141451"/>
    <lineage>
        <taxon>Bacteria</taxon>
        <taxon>Pseudomonadati</taxon>
        <taxon>Pseudomonadota</taxon>
        <taxon>Gammaproteobacteria</taxon>
        <taxon>Oceanospirillales</taxon>
        <taxon>Oleiphilaceae</taxon>
        <taxon>Oleiphilus</taxon>
    </lineage>
</organism>
<evidence type="ECO:0000313" key="25">
    <source>
        <dbReference type="Proteomes" id="UP000196027"/>
    </source>
</evidence>
<feature type="domain" description="PAC" evidence="22">
    <location>
        <begin position="415"/>
        <end position="467"/>
    </location>
</feature>
<dbReference type="SUPFAM" id="SSF47384">
    <property type="entry name" value="Homodimeric domain of signal transducing histidine kinase"/>
    <property type="match status" value="1"/>
</dbReference>
<dbReference type="PROSITE" id="PS50113">
    <property type="entry name" value="PAC"/>
    <property type="match status" value="3"/>
</dbReference>
<keyword evidence="11" id="KW-1133">Transmembrane helix</keyword>
<reference evidence="24 25" key="1">
    <citation type="submission" date="2017-05" db="EMBL/GenBank/DDBJ databases">
        <title>Genomic insights into alkan degradation activity of Oleiphilus messinensis.</title>
        <authorList>
            <person name="Kozyavkin S.A."/>
            <person name="Slesarev A.I."/>
            <person name="Golyshin P.N."/>
            <person name="Korzhenkov A."/>
            <person name="Golyshina O.N."/>
            <person name="Toshchakov S.V."/>
        </authorList>
    </citation>
    <scope>NUCLEOTIDE SEQUENCE [LARGE SCALE GENOMIC DNA]</scope>
    <source>
        <strain evidence="24 25">ME102</strain>
    </source>
</reference>
<keyword evidence="8" id="KW-0547">Nucleotide-binding</keyword>
<dbReference type="SUPFAM" id="SSF55874">
    <property type="entry name" value="ATPase domain of HSP90 chaperone/DNA topoisomerase II/histidine kinase"/>
    <property type="match status" value="1"/>
</dbReference>
<evidence type="ECO:0000256" key="2">
    <source>
        <dbReference type="ARBA" id="ARBA00004651"/>
    </source>
</evidence>
<dbReference type="InterPro" id="IPR013767">
    <property type="entry name" value="PAS_fold"/>
</dbReference>
<name>A0A1Y0IBS8_9GAMM</name>
<dbReference type="GO" id="GO:0005524">
    <property type="term" value="F:ATP binding"/>
    <property type="evidence" value="ECO:0007669"/>
    <property type="project" value="UniProtKB-KW"/>
</dbReference>
<dbReference type="InterPro" id="IPR013655">
    <property type="entry name" value="PAS_fold_3"/>
</dbReference>
<evidence type="ECO:0000259" key="20">
    <source>
        <dbReference type="PROSITE" id="PS50110"/>
    </source>
</evidence>
<dbReference type="PROSITE" id="PS50112">
    <property type="entry name" value="PAS"/>
    <property type="match status" value="2"/>
</dbReference>
<dbReference type="Gene3D" id="3.30.450.20">
    <property type="entry name" value="PAS domain"/>
    <property type="match status" value="4"/>
</dbReference>
<accession>A0A1Y0IBS8</accession>
<feature type="domain" description="PAC" evidence="22">
    <location>
        <begin position="705"/>
        <end position="757"/>
    </location>
</feature>
<dbReference type="GO" id="GO:0006355">
    <property type="term" value="P:regulation of DNA-templated transcription"/>
    <property type="evidence" value="ECO:0007669"/>
    <property type="project" value="InterPro"/>
</dbReference>
<dbReference type="InterPro" id="IPR035965">
    <property type="entry name" value="PAS-like_dom_sf"/>
</dbReference>
<evidence type="ECO:0000256" key="7">
    <source>
        <dbReference type="ARBA" id="ARBA00022692"/>
    </source>
</evidence>
<dbReference type="InterPro" id="IPR000700">
    <property type="entry name" value="PAS-assoc_C"/>
</dbReference>
<dbReference type="FunFam" id="3.30.565.10:FF:000010">
    <property type="entry name" value="Sensor histidine kinase RcsC"/>
    <property type="match status" value="1"/>
</dbReference>
<evidence type="ECO:0000256" key="9">
    <source>
        <dbReference type="ARBA" id="ARBA00022777"/>
    </source>
</evidence>
<dbReference type="PROSITE" id="PS50109">
    <property type="entry name" value="HIS_KIN"/>
    <property type="match status" value="1"/>
</dbReference>
<feature type="domain" description="PAC" evidence="22">
    <location>
        <begin position="575"/>
        <end position="627"/>
    </location>
</feature>
<dbReference type="InterPro" id="IPR036890">
    <property type="entry name" value="HATPase_C_sf"/>
</dbReference>
<evidence type="ECO:0000259" key="19">
    <source>
        <dbReference type="PROSITE" id="PS50109"/>
    </source>
</evidence>
<keyword evidence="18" id="KW-0175">Coiled coil</keyword>
<dbReference type="InterPro" id="IPR001789">
    <property type="entry name" value="Sig_transdc_resp-reg_receiver"/>
</dbReference>
<feature type="modified residue" description="4-aspartylphosphate" evidence="17">
    <location>
        <position position="1067"/>
    </location>
</feature>
<dbReference type="KEGG" id="ome:OLMES_3911"/>
<dbReference type="InterPro" id="IPR036641">
    <property type="entry name" value="HPT_dom_sf"/>
</dbReference>
<proteinExistence type="predicted"/>
<evidence type="ECO:0000256" key="15">
    <source>
        <dbReference type="ARBA" id="ARBA00068150"/>
    </source>
</evidence>
<dbReference type="Pfam" id="PF00989">
    <property type="entry name" value="PAS"/>
    <property type="match status" value="2"/>
</dbReference>
<keyword evidence="13" id="KW-0472">Membrane</keyword>
<keyword evidence="25" id="KW-1185">Reference proteome</keyword>
<feature type="modified residue" description="4-aspartylphosphate" evidence="17">
    <location>
        <position position="1234"/>
    </location>
</feature>
<gene>
    <name evidence="24" type="ORF">OLMES_3911</name>
</gene>
<dbReference type="InterPro" id="IPR011006">
    <property type="entry name" value="CheY-like_superfamily"/>
</dbReference>
<evidence type="ECO:0000256" key="1">
    <source>
        <dbReference type="ARBA" id="ARBA00000085"/>
    </source>
</evidence>
<evidence type="ECO:0000256" key="10">
    <source>
        <dbReference type="ARBA" id="ARBA00022840"/>
    </source>
</evidence>
<dbReference type="FunFam" id="1.10.287.130:FF:000002">
    <property type="entry name" value="Two-component osmosensing histidine kinase"/>
    <property type="match status" value="1"/>
</dbReference>
<dbReference type="InterPro" id="IPR036097">
    <property type="entry name" value="HisK_dim/P_sf"/>
</dbReference>
<keyword evidence="7" id="KW-0812">Transmembrane</keyword>
<dbReference type="PROSITE" id="PS50894">
    <property type="entry name" value="HPT"/>
    <property type="match status" value="1"/>
</dbReference>
<feature type="domain" description="Response regulatory" evidence="20">
    <location>
        <begin position="1183"/>
        <end position="1301"/>
    </location>
</feature>
<evidence type="ECO:0000256" key="13">
    <source>
        <dbReference type="ARBA" id="ARBA00023136"/>
    </source>
</evidence>
<dbReference type="SUPFAM" id="SSF52172">
    <property type="entry name" value="CheY-like"/>
    <property type="match status" value="2"/>
</dbReference>
<dbReference type="PANTHER" id="PTHR45339:SF1">
    <property type="entry name" value="HYBRID SIGNAL TRANSDUCTION HISTIDINE KINASE J"/>
    <property type="match status" value="1"/>
</dbReference>
<keyword evidence="12" id="KW-0902">Two-component regulatory system</keyword>
<comment type="subcellular location">
    <subcellularLocation>
        <location evidence="2">Cell membrane</location>
        <topology evidence="2">Multi-pass membrane protein</topology>
    </subcellularLocation>
</comment>
<feature type="modified residue" description="Phosphohistidine" evidence="16">
    <location>
        <position position="1380"/>
    </location>
</feature>
<dbReference type="InterPro" id="IPR004358">
    <property type="entry name" value="Sig_transdc_His_kin-like_C"/>
</dbReference>
<dbReference type="InterPro" id="IPR001610">
    <property type="entry name" value="PAC"/>
</dbReference>
<evidence type="ECO:0000256" key="12">
    <source>
        <dbReference type="ARBA" id="ARBA00023012"/>
    </source>
</evidence>
<evidence type="ECO:0000256" key="6">
    <source>
        <dbReference type="ARBA" id="ARBA00022679"/>
    </source>
</evidence>
<evidence type="ECO:0000313" key="24">
    <source>
        <dbReference type="EMBL" id="ARU57931.1"/>
    </source>
</evidence>
<dbReference type="InterPro" id="IPR000014">
    <property type="entry name" value="PAS"/>
</dbReference>
<dbReference type="Pfam" id="PF01627">
    <property type="entry name" value="Hpt"/>
    <property type="match status" value="1"/>
</dbReference>
<dbReference type="Gene3D" id="1.20.120.160">
    <property type="entry name" value="HPT domain"/>
    <property type="match status" value="1"/>
</dbReference>
<evidence type="ECO:0000259" key="23">
    <source>
        <dbReference type="PROSITE" id="PS50894"/>
    </source>
</evidence>
<dbReference type="PANTHER" id="PTHR45339">
    <property type="entry name" value="HYBRID SIGNAL TRANSDUCTION HISTIDINE KINASE J"/>
    <property type="match status" value="1"/>
</dbReference>
<keyword evidence="6 24" id="KW-0808">Transferase</keyword>
<dbReference type="SMART" id="SM00387">
    <property type="entry name" value="HATPase_c"/>
    <property type="match status" value="1"/>
</dbReference>
<feature type="coiled-coil region" evidence="18">
    <location>
        <begin position="741"/>
        <end position="775"/>
    </location>
</feature>
<keyword evidence="5 17" id="KW-0597">Phosphoprotein</keyword>
<comment type="subunit">
    <text evidence="14">At low DSF concentrations, interacts with RpfF.</text>
</comment>
<dbReference type="Pfam" id="PF02518">
    <property type="entry name" value="HATPase_c"/>
    <property type="match status" value="1"/>
</dbReference>
<dbReference type="SUPFAM" id="SSF103190">
    <property type="entry name" value="Sensory domain-like"/>
    <property type="match status" value="1"/>
</dbReference>
<dbReference type="GO" id="GO:0005886">
    <property type="term" value="C:plasma membrane"/>
    <property type="evidence" value="ECO:0007669"/>
    <property type="project" value="UniProtKB-SubCell"/>
</dbReference>
<dbReference type="CDD" id="cd00088">
    <property type="entry name" value="HPT"/>
    <property type="match status" value="1"/>
</dbReference>
<dbReference type="PROSITE" id="PS50110">
    <property type="entry name" value="RESPONSE_REGULATORY"/>
    <property type="match status" value="2"/>
</dbReference>
<evidence type="ECO:0000256" key="14">
    <source>
        <dbReference type="ARBA" id="ARBA00064003"/>
    </source>
</evidence>
<evidence type="ECO:0000259" key="22">
    <source>
        <dbReference type="PROSITE" id="PS50113"/>
    </source>
</evidence>
<dbReference type="Gene3D" id="3.30.565.10">
    <property type="entry name" value="Histidine kinase-like ATPase, C-terminal domain"/>
    <property type="match status" value="1"/>
</dbReference>
<keyword evidence="4" id="KW-1003">Cell membrane</keyword>
<keyword evidence="9 24" id="KW-0418">Kinase</keyword>
<dbReference type="SUPFAM" id="SSF47226">
    <property type="entry name" value="Histidine-containing phosphotransfer domain, HPT domain"/>
    <property type="match status" value="1"/>
</dbReference>
<dbReference type="InterPro" id="IPR005467">
    <property type="entry name" value="His_kinase_dom"/>
</dbReference>
<dbReference type="CDD" id="cd16922">
    <property type="entry name" value="HATPase_EvgS-ArcB-TorS-like"/>
    <property type="match status" value="1"/>
</dbReference>
<dbReference type="PRINTS" id="PR00344">
    <property type="entry name" value="BCTRLSENSOR"/>
</dbReference>
<evidence type="ECO:0000259" key="21">
    <source>
        <dbReference type="PROSITE" id="PS50112"/>
    </source>
</evidence>
<dbReference type="Gene3D" id="3.40.50.2300">
    <property type="match status" value="2"/>
</dbReference>
<feature type="domain" description="HPt" evidence="23">
    <location>
        <begin position="1341"/>
        <end position="1436"/>
    </location>
</feature>
<dbReference type="NCBIfam" id="TIGR00229">
    <property type="entry name" value="sensory_box"/>
    <property type="match status" value="3"/>
</dbReference>
<feature type="domain" description="Histidine kinase" evidence="19">
    <location>
        <begin position="775"/>
        <end position="996"/>
    </location>
</feature>
<dbReference type="CDD" id="cd00130">
    <property type="entry name" value="PAS"/>
    <property type="match status" value="3"/>
</dbReference>
<evidence type="ECO:0000256" key="18">
    <source>
        <dbReference type="SAM" id="Coils"/>
    </source>
</evidence>
<feature type="domain" description="PAS" evidence="21">
    <location>
        <begin position="343"/>
        <end position="378"/>
    </location>
</feature>
<evidence type="ECO:0000256" key="8">
    <source>
        <dbReference type="ARBA" id="ARBA00022741"/>
    </source>
</evidence>
<protein>
    <recommendedName>
        <fullName evidence="15">Sensory/regulatory protein RpfC</fullName>
        <ecNumber evidence="3">2.7.13.3</ecNumber>
    </recommendedName>
</protein>
<dbReference type="InterPro" id="IPR003594">
    <property type="entry name" value="HATPase_dom"/>
</dbReference>
<feature type="domain" description="PAS" evidence="21">
    <location>
        <begin position="493"/>
        <end position="531"/>
    </location>
</feature>
<dbReference type="Pfam" id="PF00072">
    <property type="entry name" value="Response_reg"/>
    <property type="match status" value="2"/>
</dbReference>
<dbReference type="Gene3D" id="1.10.287.130">
    <property type="match status" value="1"/>
</dbReference>
<evidence type="ECO:0000256" key="5">
    <source>
        <dbReference type="ARBA" id="ARBA00022553"/>
    </source>
</evidence>
<dbReference type="SUPFAM" id="SSF55785">
    <property type="entry name" value="PYP-like sensor domain (PAS domain)"/>
    <property type="match status" value="3"/>
</dbReference>
<evidence type="ECO:0000256" key="11">
    <source>
        <dbReference type="ARBA" id="ARBA00022989"/>
    </source>
</evidence>
<dbReference type="Pfam" id="PF21623">
    <property type="entry name" value="HK_sensor_dom_bact"/>
    <property type="match status" value="1"/>
</dbReference>
<evidence type="ECO:0000256" key="16">
    <source>
        <dbReference type="PROSITE-ProRule" id="PRU00110"/>
    </source>
</evidence>
<dbReference type="InterPro" id="IPR003661">
    <property type="entry name" value="HisK_dim/P_dom"/>
</dbReference>
<dbReference type="SMART" id="SM00388">
    <property type="entry name" value="HisKA"/>
    <property type="match status" value="1"/>
</dbReference>
<dbReference type="EC" id="2.7.13.3" evidence="3"/>
<dbReference type="Gene3D" id="2.10.70.100">
    <property type="match status" value="1"/>
</dbReference>
<dbReference type="GO" id="GO:0000155">
    <property type="term" value="F:phosphorelay sensor kinase activity"/>
    <property type="evidence" value="ECO:0007669"/>
    <property type="project" value="InterPro"/>
</dbReference>
<evidence type="ECO:0000256" key="3">
    <source>
        <dbReference type="ARBA" id="ARBA00012438"/>
    </source>
</evidence>
<dbReference type="InterPro" id="IPR048760">
    <property type="entry name" value="VP0354-like_sensor_dom"/>
</dbReference>
<dbReference type="EMBL" id="CP021425">
    <property type="protein sequence ID" value="ARU57931.1"/>
    <property type="molecule type" value="Genomic_DNA"/>
</dbReference>